<reference evidence="1" key="1">
    <citation type="submission" date="2020-04" db="EMBL/GenBank/DDBJ databases">
        <authorList>
            <person name="Chiriac C."/>
            <person name="Salcher M."/>
            <person name="Ghai R."/>
            <person name="Kavagutti S V."/>
        </authorList>
    </citation>
    <scope>NUCLEOTIDE SEQUENCE</scope>
</reference>
<name>A0A6J5MDS9_9CAUD</name>
<accession>A0A6J5MDS9</accession>
<organism evidence="1">
    <name type="scientific">uncultured Caudovirales phage</name>
    <dbReference type="NCBI Taxonomy" id="2100421"/>
    <lineage>
        <taxon>Viruses</taxon>
        <taxon>Duplodnaviria</taxon>
        <taxon>Heunggongvirae</taxon>
        <taxon>Uroviricota</taxon>
        <taxon>Caudoviricetes</taxon>
        <taxon>Peduoviridae</taxon>
        <taxon>Maltschvirus</taxon>
        <taxon>Maltschvirus maltsch</taxon>
    </lineage>
</organism>
<dbReference type="EMBL" id="LR796432">
    <property type="protein sequence ID" value="CAB4144007.1"/>
    <property type="molecule type" value="Genomic_DNA"/>
</dbReference>
<evidence type="ECO:0000313" key="1">
    <source>
        <dbReference type="EMBL" id="CAB4144007.1"/>
    </source>
</evidence>
<gene>
    <name evidence="1" type="ORF">UFOVP468_4</name>
</gene>
<protein>
    <submittedName>
        <fullName evidence="1">Uncharacterized protein</fullName>
    </submittedName>
</protein>
<proteinExistence type="predicted"/>
<sequence>MGLITGDPLEAVPTWKVEQTALPEWYTNYAMDILSNQQAIAERPYSMYGGPRVADFTAPQQQAFDQVGQAATAYQPALQQATQSTQAYNPYAGLRMAAPYLQQSGQTSASQVGQYMNPYTDQVVNRIGELGNRTLQEQILPGIRDKFIGGGTYGGSRNAEMFGRGVRDAMEGISSAQSQALQSGYSGALGAAQTDLSRQAGLGSTIAGLYGSAGAQQMGQAGQLASLGAQAQQLGLQGATALGQVGAQQQGLNQQNLDVAYKDFQQQQAYPQQQQQNLIAALAGVNPAVEKGALTSGTEVPGAYQPSTFAQIAAMFAALKGMS</sequence>